<keyword evidence="1" id="KW-1133">Transmembrane helix</keyword>
<dbReference type="Proteomes" id="UP000190162">
    <property type="component" value="Unassembled WGS sequence"/>
</dbReference>
<gene>
    <name evidence="2" type="ORF">SAMN02745132_02279</name>
</gene>
<protein>
    <submittedName>
        <fullName evidence="2">Uncharacterized protein</fullName>
    </submittedName>
</protein>
<dbReference type="EMBL" id="FUXU01000025">
    <property type="protein sequence ID" value="SKA55137.1"/>
    <property type="molecule type" value="Genomic_DNA"/>
</dbReference>
<accession>A0A1T4UR09</accession>
<keyword evidence="1" id="KW-0472">Membrane</keyword>
<reference evidence="3" key="1">
    <citation type="submission" date="2017-02" db="EMBL/GenBank/DDBJ databases">
        <authorList>
            <person name="Varghese N."/>
            <person name="Submissions S."/>
        </authorList>
    </citation>
    <scope>NUCLEOTIDE SEQUENCE [LARGE SCALE GENOMIC DNA]</scope>
    <source>
        <strain evidence="3">DSM 22720</strain>
    </source>
</reference>
<dbReference type="AlphaFoldDB" id="A0A1T4UR09"/>
<evidence type="ECO:0000313" key="2">
    <source>
        <dbReference type="EMBL" id="SKA55137.1"/>
    </source>
</evidence>
<proteinExistence type="predicted"/>
<keyword evidence="3" id="KW-1185">Reference proteome</keyword>
<organism evidence="2 3">
    <name type="scientific">Enterovibrio nigricans DSM 22720</name>
    <dbReference type="NCBI Taxonomy" id="1121868"/>
    <lineage>
        <taxon>Bacteria</taxon>
        <taxon>Pseudomonadati</taxon>
        <taxon>Pseudomonadota</taxon>
        <taxon>Gammaproteobacteria</taxon>
        <taxon>Vibrionales</taxon>
        <taxon>Vibrionaceae</taxon>
        <taxon>Enterovibrio</taxon>
    </lineage>
</organism>
<keyword evidence="1" id="KW-0812">Transmembrane</keyword>
<sequence length="137" mass="15649">MRVISAYAMSFFLVVETLTVPPPFLSFPFVFNLVFAMVLFLVNHCHRSGEIFCIALGQTRFRRVSLLYLIDTWSTYGKRVYHNALKQAITSRCRAPDGAFSFLAIYLALLQRKDTRAAKPPSHQVFALVQKPSCEVR</sequence>
<evidence type="ECO:0000256" key="1">
    <source>
        <dbReference type="SAM" id="Phobius"/>
    </source>
</evidence>
<name>A0A1T4UR09_9GAMM</name>
<evidence type="ECO:0000313" key="3">
    <source>
        <dbReference type="Proteomes" id="UP000190162"/>
    </source>
</evidence>
<feature type="transmembrane region" description="Helical" evidence="1">
    <location>
        <begin position="27"/>
        <end position="45"/>
    </location>
</feature>